<dbReference type="AlphaFoldDB" id="A0A0H4T1A9"/>
<dbReference type="NCBIfam" id="TIGR00012">
    <property type="entry name" value="L29"/>
    <property type="match status" value="1"/>
</dbReference>
<dbReference type="GO" id="GO:0006412">
    <property type="term" value="P:translation"/>
    <property type="evidence" value="ECO:0007669"/>
    <property type="project" value="UniProtKB-UniRule"/>
</dbReference>
<dbReference type="SUPFAM" id="SSF46561">
    <property type="entry name" value="Ribosomal protein L29 (L29p)"/>
    <property type="match status" value="1"/>
</dbReference>
<comment type="similarity">
    <text evidence="1 5">Belongs to the universal ribosomal protein uL29 family.</text>
</comment>
<evidence type="ECO:0000256" key="3">
    <source>
        <dbReference type="ARBA" id="ARBA00023274"/>
    </source>
</evidence>
<dbReference type="Pfam" id="PF00831">
    <property type="entry name" value="Ribosomal_L29"/>
    <property type="match status" value="1"/>
</dbReference>
<dbReference type="InterPro" id="IPR001854">
    <property type="entry name" value="Ribosomal_uL29"/>
</dbReference>
<dbReference type="GO" id="GO:0022625">
    <property type="term" value="C:cytosolic large ribosomal subunit"/>
    <property type="evidence" value="ECO:0007669"/>
    <property type="project" value="TreeGrafter"/>
</dbReference>
<keyword evidence="2 5" id="KW-0689">Ribosomal protein</keyword>
<dbReference type="PANTHER" id="PTHR10916:SF0">
    <property type="entry name" value="LARGE RIBOSOMAL SUBUNIT PROTEIN UL29C"/>
    <property type="match status" value="1"/>
</dbReference>
<protein>
    <recommendedName>
        <fullName evidence="4 5">Large ribosomal subunit protein uL29</fullName>
    </recommendedName>
</protein>
<dbReference type="FunFam" id="1.10.287.310:FF:000001">
    <property type="entry name" value="50S ribosomal protein L29"/>
    <property type="match status" value="1"/>
</dbReference>
<dbReference type="InterPro" id="IPR036049">
    <property type="entry name" value="Ribosomal_uL29_sf"/>
</dbReference>
<dbReference type="EMBL" id="KT006963">
    <property type="protein sequence ID" value="AKQ01358.1"/>
    <property type="molecule type" value="Genomic_DNA"/>
</dbReference>
<proteinExistence type="inferred from homology"/>
<dbReference type="CDD" id="cd00427">
    <property type="entry name" value="Ribosomal_L29_HIP"/>
    <property type="match status" value="1"/>
</dbReference>
<organism evidence="6">
    <name type="scientific">uncultured Chloroflexi bacterium Rifle_16ft_4_minimus_17598</name>
    <dbReference type="NCBI Taxonomy" id="1665061"/>
    <lineage>
        <taxon>Bacteria</taxon>
        <taxon>Bacillati</taxon>
        <taxon>Chloroflexota</taxon>
        <taxon>environmental samples</taxon>
    </lineage>
</organism>
<dbReference type="HAMAP" id="MF_00374">
    <property type="entry name" value="Ribosomal_uL29"/>
    <property type="match status" value="1"/>
</dbReference>
<evidence type="ECO:0000313" key="6">
    <source>
        <dbReference type="EMBL" id="AKQ01358.1"/>
    </source>
</evidence>
<evidence type="ECO:0000256" key="1">
    <source>
        <dbReference type="ARBA" id="ARBA00009254"/>
    </source>
</evidence>
<name>A0A0H4T1A9_9CHLR</name>
<evidence type="ECO:0000256" key="2">
    <source>
        <dbReference type="ARBA" id="ARBA00022980"/>
    </source>
</evidence>
<keyword evidence="3 5" id="KW-0687">Ribonucleoprotein</keyword>
<evidence type="ECO:0000256" key="5">
    <source>
        <dbReference type="HAMAP-Rule" id="MF_00374"/>
    </source>
</evidence>
<gene>
    <name evidence="5 6" type="primary">rpmC</name>
</gene>
<evidence type="ECO:0000256" key="4">
    <source>
        <dbReference type="ARBA" id="ARBA00035204"/>
    </source>
</evidence>
<reference evidence="6" key="1">
    <citation type="journal article" date="2015" name="ISME J.">
        <title>Aquifer environment selects for microbial species cohorts in sediment and groundwater.</title>
        <authorList>
            <person name="Hug L.A."/>
            <person name="Thomas B.C."/>
            <person name="Brown C.T."/>
            <person name="Frischkorn K.R."/>
            <person name="Williams K.H."/>
            <person name="Tringe S.G."/>
            <person name="Banfield J.F."/>
        </authorList>
    </citation>
    <scope>NUCLEOTIDE SEQUENCE</scope>
</reference>
<accession>A0A0H4T1A9</accession>
<dbReference type="Gene3D" id="1.10.287.310">
    <property type="match status" value="1"/>
</dbReference>
<dbReference type="PANTHER" id="PTHR10916">
    <property type="entry name" value="60S RIBOSOMAL PROTEIN L35/50S RIBOSOMAL PROTEIN L29"/>
    <property type="match status" value="1"/>
</dbReference>
<sequence length="71" mass="8223">MKAAELRDLTLQDLQARLEQARESYFRLRFQSATGQLPDHSKMRLARRDIARLATVLRERELAGPDERGEA</sequence>
<dbReference type="GO" id="GO:0003735">
    <property type="term" value="F:structural constituent of ribosome"/>
    <property type="evidence" value="ECO:0007669"/>
    <property type="project" value="InterPro"/>
</dbReference>
<dbReference type="InterPro" id="IPR050063">
    <property type="entry name" value="Ribosomal_protein_uL29"/>
</dbReference>